<dbReference type="Proteomes" id="UP000325081">
    <property type="component" value="Unassembled WGS sequence"/>
</dbReference>
<dbReference type="GO" id="GO:0034220">
    <property type="term" value="P:monoatomic ion transmembrane transport"/>
    <property type="evidence" value="ECO:0007669"/>
    <property type="project" value="UniProtKB-KW"/>
</dbReference>
<evidence type="ECO:0000256" key="2">
    <source>
        <dbReference type="ARBA" id="ARBA00007079"/>
    </source>
</evidence>
<comment type="subcellular location">
    <subcellularLocation>
        <location evidence="1">Membrane</location>
        <topology evidence="1">Multi-pass membrane protein</topology>
    </subcellularLocation>
</comment>
<dbReference type="EMBL" id="BKCP01006183">
    <property type="protein sequence ID" value="GER41851.1"/>
    <property type="molecule type" value="Genomic_DNA"/>
</dbReference>
<dbReference type="AlphaFoldDB" id="A0A5A7QCZ8"/>
<gene>
    <name evidence="10" type="ORF">STAS_18588</name>
</gene>
<evidence type="ECO:0000313" key="11">
    <source>
        <dbReference type="Proteomes" id="UP000325081"/>
    </source>
</evidence>
<dbReference type="InterPro" id="IPR020966">
    <property type="entry name" value="ALMT"/>
</dbReference>
<feature type="transmembrane region" description="Helical" evidence="9">
    <location>
        <begin position="27"/>
        <end position="46"/>
    </location>
</feature>
<comment type="similarity">
    <text evidence="2">Belongs to the aromatic acid exporter (TC 2.A.85) family.</text>
</comment>
<dbReference type="PANTHER" id="PTHR31086">
    <property type="entry name" value="ALUMINUM-ACTIVATED MALATE TRANSPORTER 10"/>
    <property type="match status" value="1"/>
</dbReference>
<keyword evidence="11" id="KW-1185">Reference proteome</keyword>
<dbReference type="Pfam" id="PF11744">
    <property type="entry name" value="ALMT"/>
    <property type="match status" value="1"/>
</dbReference>
<keyword evidence="6" id="KW-0406">Ion transport</keyword>
<evidence type="ECO:0000256" key="5">
    <source>
        <dbReference type="ARBA" id="ARBA00022989"/>
    </source>
</evidence>
<evidence type="ECO:0000256" key="1">
    <source>
        <dbReference type="ARBA" id="ARBA00004141"/>
    </source>
</evidence>
<dbReference type="GO" id="GO:0016020">
    <property type="term" value="C:membrane"/>
    <property type="evidence" value="ECO:0007669"/>
    <property type="project" value="UniProtKB-SubCell"/>
</dbReference>
<evidence type="ECO:0000256" key="9">
    <source>
        <dbReference type="SAM" id="Phobius"/>
    </source>
</evidence>
<feature type="transmembrane region" description="Helical" evidence="9">
    <location>
        <begin position="110"/>
        <end position="129"/>
    </location>
</feature>
<name>A0A5A7QCZ8_STRAF</name>
<keyword evidence="8" id="KW-0407">Ion channel</keyword>
<keyword evidence="5 9" id="KW-1133">Transmembrane helix</keyword>
<evidence type="ECO:0000313" key="10">
    <source>
        <dbReference type="EMBL" id="GER41851.1"/>
    </source>
</evidence>
<evidence type="ECO:0000256" key="8">
    <source>
        <dbReference type="ARBA" id="ARBA00023303"/>
    </source>
</evidence>
<feature type="transmembrane region" description="Helical" evidence="9">
    <location>
        <begin position="168"/>
        <end position="190"/>
    </location>
</feature>
<keyword evidence="4 9" id="KW-0812">Transmembrane</keyword>
<dbReference type="GO" id="GO:0015743">
    <property type="term" value="P:malate transport"/>
    <property type="evidence" value="ECO:0007669"/>
    <property type="project" value="InterPro"/>
</dbReference>
<organism evidence="10 11">
    <name type="scientific">Striga asiatica</name>
    <name type="common">Asiatic witchweed</name>
    <name type="synonym">Buchnera asiatica</name>
    <dbReference type="NCBI Taxonomy" id="4170"/>
    <lineage>
        <taxon>Eukaryota</taxon>
        <taxon>Viridiplantae</taxon>
        <taxon>Streptophyta</taxon>
        <taxon>Embryophyta</taxon>
        <taxon>Tracheophyta</taxon>
        <taxon>Spermatophyta</taxon>
        <taxon>Magnoliopsida</taxon>
        <taxon>eudicotyledons</taxon>
        <taxon>Gunneridae</taxon>
        <taxon>Pentapetalae</taxon>
        <taxon>asterids</taxon>
        <taxon>lamiids</taxon>
        <taxon>Lamiales</taxon>
        <taxon>Orobanchaceae</taxon>
        <taxon>Buchnereae</taxon>
        <taxon>Striga</taxon>
    </lineage>
</organism>
<feature type="transmembrane region" description="Helical" evidence="9">
    <location>
        <begin position="136"/>
        <end position="156"/>
    </location>
</feature>
<protein>
    <submittedName>
        <fullName evidence="10">Aluminum-activated malate transporter</fullName>
    </submittedName>
</protein>
<feature type="transmembrane region" description="Helical" evidence="9">
    <location>
        <begin position="52"/>
        <end position="72"/>
    </location>
</feature>
<evidence type="ECO:0000256" key="6">
    <source>
        <dbReference type="ARBA" id="ARBA00023065"/>
    </source>
</evidence>
<comment type="caution">
    <text evidence="10">The sequence shown here is derived from an EMBL/GenBank/DDBJ whole genome shotgun (WGS) entry which is preliminary data.</text>
</comment>
<keyword evidence="7 9" id="KW-0472">Membrane</keyword>
<feature type="transmembrane region" description="Helical" evidence="9">
    <location>
        <begin position="84"/>
        <end position="104"/>
    </location>
</feature>
<evidence type="ECO:0000256" key="7">
    <source>
        <dbReference type="ARBA" id="ARBA00023136"/>
    </source>
</evidence>
<evidence type="ECO:0000256" key="3">
    <source>
        <dbReference type="ARBA" id="ARBA00022448"/>
    </source>
</evidence>
<accession>A0A5A7QCZ8</accession>
<sequence length="473" mass="51896">MCVFLKAKFVAMTKSVRKIGEDDPRKIVHSIKVGLALTLVSLFYYYRPLYDGFGQAGMWAVLTVVVVFEYTVGGTLGKCINRGGATLLAGALGVGAEYLASLCGEKGEPFVLAILVFFLASVSTFTRFLPNVKKRYDYGVLIFILTFSLVAVSGSRVDEILQLAHQRLSTILIGGATCIFISVSVCPVWAGQDLHDSTAANLEKLADFLQGFGGEPILVAQGDESCVISPKDDNSDKEKSYRKGYTSVLNSKQAEESLANFAWWEPSHGCFRLRHPWKQYLKIGTLARECACLMETLVGCVNSKPHVRSMESHIPDSQLKIQSTCVKMCVESGKALRELSSAIKSMTFPSPATDIHVQNSKYASEDLKTALEKSMFPAKSDLRELMPLLVIASTLTDITKCVEQISGSVGELAQKAHFKKPKAKQTNLLHRGIVKPIAQNFDRVNELREDDSVVIEISDVAPNNKNPLFVHSG</sequence>
<proteinExistence type="inferred from homology"/>
<reference evidence="11" key="1">
    <citation type="journal article" date="2019" name="Curr. Biol.">
        <title>Genome Sequence of Striga asiatica Provides Insight into the Evolution of Plant Parasitism.</title>
        <authorList>
            <person name="Yoshida S."/>
            <person name="Kim S."/>
            <person name="Wafula E.K."/>
            <person name="Tanskanen J."/>
            <person name="Kim Y.M."/>
            <person name="Honaas L."/>
            <person name="Yang Z."/>
            <person name="Spallek T."/>
            <person name="Conn C.E."/>
            <person name="Ichihashi Y."/>
            <person name="Cheong K."/>
            <person name="Cui S."/>
            <person name="Der J.P."/>
            <person name="Gundlach H."/>
            <person name="Jiao Y."/>
            <person name="Hori C."/>
            <person name="Ishida J.K."/>
            <person name="Kasahara H."/>
            <person name="Kiba T."/>
            <person name="Kim M.S."/>
            <person name="Koo N."/>
            <person name="Laohavisit A."/>
            <person name="Lee Y.H."/>
            <person name="Lumba S."/>
            <person name="McCourt P."/>
            <person name="Mortimer J.C."/>
            <person name="Mutuku J.M."/>
            <person name="Nomura T."/>
            <person name="Sasaki-Sekimoto Y."/>
            <person name="Seto Y."/>
            <person name="Wang Y."/>
            <person name="Wakatake T."/>
            <person name="Sakakibara H."/>
            <person name="Demura T."/>
            <person name="Yamaguchi S."/>
            <person name="Yoneyama K."/>
            <person name="Manabe R.I."/>
            <person name="Nelson D.C."/>
            <person name="Schulman A.H."/>
            <person name="Timko M.P."/>
            <person name="dePamphilis C.W."/>
            <person name="Choi D."/>
            <person name="Shirasu K."/>
        </authorList>
    </citation>
    <scope>NUCLEOTIDE SEQUENCE [LARGE SCALE GENOMIC DNA]</scope>
    <source>
        <strain evidence="11">cv. UVA1</strain>
    </source>
</reference>
<keyword evidence="3" id="KW-0813">Transport</keyword>
<dbReference type="OrthoDB" id="68611at2759"/>
<evidence type="ECO:0000256" key="4">
    <source>
        <dbReference type="ARBA" id="ARBA00022692"/>
    </source>
</evidence>